<feature type="domain" description="EamA" evidence="2">
    <location>
        <begin position="2"/>
        <end position="131"/>
    </location>
</feature>
<organism evidence="3">
    <name type="scientific">hydrocarbon metagenome</name>
    <dbReference type="NCBI Taxonomy" id="938273"/>
    <lineage>
        <taxon>unclassified sequences</taxon>
        <taxon>metagenomes</taxon>
        <taxon>ecological metagenomes</taxon>
    </lineage>
</organism>
<dbReference type="PANTHER" id="PTHR22911">
    <property type="entry name" value="ACYL-MALONYL CONDENSING ENZYME-RELATED"/>
    <property type="match status" value="1"/>
</dbReference>
<feature type="domain" description="EamA" evidence="2">
    <location>
        <begin position="155"/>
        <end position="283"/>
    </location>
</feature>
<evidence type="ECO:0000259" key="2">
    <source>
        <dbReference type="Pfam" id="PF00892"/>
    </source>
</evidence>
<feature type="transmembrane region" description="Helical" evidence="1">
    <location>
        <begin position="57"/>
        <end position="77"/>
    </location>
</feature>
<accession>A0A0W8FYG8</accession>
<feature type="transmembrane region" description="Helical" evidence="1">
    <location>
        <begin position="267"/>
        <end position="284"/>
    </location>
</feature>
<keyword evidence="1" id="KW-1133">Transmembrane helix</keyword>
<keyword evidence="1" id="KW-0472">Membrane</keyword>
<comment type="caution">
    <text evidence="3">The sequence shown here is derived from an EMBL/GenBank/DDBJ whole genome shotgun (WGS) entry which is preliminary data.</text>
</comment>
<keyword evidence="1" id="KW-0812">Transmembrane</keyword>
<feature type="transmembrane region" description="Helical" evidence="1">
    <location>
        <begin position="30"/>
        <end position="51"/>
    </location>
</feature>
<dbReference type="SUPFAM" id="SSF103481">
    <property type="entry name" value="Multidrug resistance efflux transporter EmrE"/>
    <property type="match status" value="2"/>
</dbReference>
<feature type="transmembrane region" description="Helical" evidence="1">
    <location>
        <begin position="114"/>
        <end position="133"/>
    </location>
</feature>
<gene>
    <name evidence="3" type="ORF">ASZ90_004424</name>
</gene>
<proteinExistence type="predicted"/>
<dbReference type="InterPro" id="IPR000620">
    <property type="entry name" value="EamA_dom"/>
</dbReference>
<dbReference type="InterPro" id="IPR037185">
    <property type="entry name" value="EmrE-like"/>
</dbReference>
<protein>
    <submittedName>
        <fullName evidence="3">Permease of the drug/metabolite transporter (Dmt) superfamily</fullName>
    </submittedName>
</protein>
<sequence length="285" mass="32103">MWVLYASLNPVAEGIRSLFIKRASKTIDPLVISWGNYVIPIIVFVPLLLFIDLKFNQLFWLSVFGSGIINVIAAILYMKAISESDISSVMPMLSFTPLFLLITAPIFIGEFPNLIGLVGVLFVVVGSYLLNISQRSNGIFAPFKKLLSDKGTRHMFIVAFIWSISANLDKISIQNSSIYQHIIFMNIIIFVSLTLILLSKGRLRKREIIKEKKNLFMVSLFTASAFFFHMNALSLTLVAYVVAMKRMSGVISVFLGHLFLHETNIKERLFGSFVMFVGVLLIVFS</sequence>
<dbReference type="EMBL" id="LNQE01000610">
    <property type="protein sequence ID" value="KUG25742.1"/>
    <property type="molecule type" value="Genomic_DNA"/>
</dbReference>
<feature type="transmembrane region" description="Helical" evidence="1">
    <location>
        <begin position="214"/>
        <end position="232"/>
    </location>
</feature>
<name>A0A0W8FYG8_9ZZZZ</name>
<feature type="transmembrane region" description="Helical" evidence="1">
    <location>
        <begin position="178"/>
        <end position="198"/>
    </location>
</feature>
<dbReference type="GO" id="GO:0016020">
    <property type="term" value="C:membrane"/>
    <property type="evidence" value="ECO:0007669"/>
    <property type="project" value="InterPro"/>
</dbReference>
<dbReference type="PANTHER" id="PTHR22911:SF137">
    <property type="entry name" value="SOLUTE CARRIER FAMILY 35 MEMBER G2-RELATED"/>
    <property type="match status" value="1"/>
</dbReference>
<dbReference type="Gene3D" id="1.10.3730.20">
    <property type="match status" value="1"/>
</dbReference>
<dbReference type="AlphaFoldDB" id="A0A0W8FYG8"/>
<feature type="transmembrane region" description="Helical" evidence="1">
    <location>
        <begin position="89"/>
        <end position="108"/>
    </location>
</feature>
<dbReference type="Pfam" id="PF00892">
    <property type="entry name" value="EamA"/>
    <property type="match status" value="2"/>
</dbReference>
<reference evidence="3" key="1">
    <citation type="journal article" date="2015" name="Proc. Natl. Acad. Sci. U.S.A.">
        <title>Networks of energetic and metabolic interactions define dynamics in microbial communities.</title>
        <authorList>
            <person name="Embree M."/>
            <person name="Liu J.K."/>
            <person name="Al-Bassam M.M."/>
            <person name="Zengler K."/>
        </authorList>
    </citation>
    <scope>NUCLEOTIDE SEQUENCE</scope>
</reference>
<evidence type="ECO:0000313" key="3">
    <source>
        <dbReference type="EMBL" id="KUG25742.1"/>
    </source>
</evidence>
<evidence type="ECO:0000256" key="1">
    <source>
        <dbReference type="SAM" id="Phobius"/>
    </source>
</evidence>